<evidence type="ECO:0000313" key="3">
    <source>
        <dbReference type="Proteomes" id="UP001163046"/>
    </source>
</evidence>
<name>A0A9X0D4M8_9CNID</name>
<dbReference type="GO" id="GO:0043161">
    <property type="term" value="P:proteasome-mediated ubiquitin-dependent protein catabolic process"/>
    <property type="evidence" value="ECO:0007669"/>
    <property type="project" value="TreeGrafter"/>
</dbReference>
<proteinExistence type="predicted"/>
<accession>A0A9X0D4M8</accession>
<dbReference type="Pfam" id="PF02214">
    <property type="entry name" value="BTB_2"/>
    <property type="match status" value="1"/>
</dbReference>
<reference evidence="2" key="1">
    <citation type="submission" date="2023-01" db="EMBL/GenBank/DDBJ databases">
        <title>Genome assembly of the deep-sea coral Lophelia pertusa.</title>
        <authorList>
            <person name="Herrera S."/>
            <person name="Cordes E."/>
        </authorList>
    </citation>
    <scope>NUCLEOTIDE SEQUENCE</scope>
    <source>
        <strain evidence="2">USNM1676648</strain>
        <tissue evidence="2">Polyp</tissue>
    </source>
</reference>
<dbReference type="GO" id="GO:0097602">
    <property type="term" value="F:cullin family protein binding"/>
    <property type="evidence" value="ECO:0007669"/>
    <property type="project" value="TreeGrafter"/>
</dbReference>
<dbReference type="SUPFAM" id="SSF54695">
    <property type="entry name" value="POZ domain"/>
    <property type="match status" value="1"/>
</dbReference>
<keyword evidence="3" id="KW-1185">Reference proteome</keyword>
<evidence type="ECO:0000259" key="1">
    <source>
        <dbReference type="Pfam" id="PF02214"/>
    </source>
</evidence>
<dbReference type="PANTHER" id="PTHR14958:SF29">
    <property type="entry name" value="INSOMNIAC, ISOFORM B"/>
    <property type="match status" value="1"/>
</dbReference>
<dbReference type="EMBL" id="MU825880">
    <property type="protein sequence ID" value="KAJ7385558.1"/>
    <property type="molecule type" value="Genomic_DNA"/>
</dbReference>
<dbReference type="GO" id="GO:0031463">
    <property type="term" value="C:Cul3-RING ubiquitin ligase complex"/>
    <property type="evidence" value="ECO:0007669"/>
    <property type="project" value="TreeGrafter"/>
</dbReference>
<dbReference type="Proteomes" id="UP001163046">
    <property type="component" value="Unassembled WGS sequence"/>
</dbReference>
<gene>
    <name evidence="2" type="primary">KCTD9_1</name>
    <name evidence="2" type="ORF">OS493_015136</name>
</gene>
<dbReference type="PANTHER" id="PTHR14958">
    <property type="entry name" value="POTASSIUM CHANNEL TETRAMERISATION DOMAIN CONTAINING PROTEIN"/>
    <property type="match status" value="1"/>
</dbReference>
<comment type="caution">
    <text evidence="2">The sequence shown here is derived from an EMBL/GenBank/DDBJ whole genome shotgun (WGS) entry which is preliminary data.</text>
</comment>
<dbReference type="InterPro" id="IPR011333">
    <property type="entry name" value="SKP1/BTB/POZ_sf"/>
</dbReference>
<dbReference type="InterPro" id="IPR003131">
    <property type="entry name" value="T1-type_BTB"/>
</dbReference>
<dbReference type="OrthoDB" id="9989223at2759"/>
<organism evidence="2 3">
    <name type="scientific">Desmophyllum pertusum</name>
    <dbReference type="NCBI Taxonomy" id="174260"/>
    <lineage>
        <taxon>Eukaryota</taxon>
        <taxon>Metazoa</taxon>
        <taxon>Cnidaria</taxon>
        <taxon>Anthozoa</taxon>
        <taxon>Hexacorallia</taxon>
        <taxon>Scleractinia</taxon>
        <taxon>Caryophylliina</taxon>
        <taxon>Caryophylliidae</taxon>
        <taxon>Desmophyllum</taxon>
    </lineage>
</organism>
<protein>
    <submittedName>
        <fullName evidence="2">BTB/POZ domain-containing protein kctd9</fullName>
    </submittedName>
</protein>
<sequence>MWEENYLQQQDSWSNITDTTGAYLIDRSPVYFEPILNYLRHGQLILDQGVNPQGVLEEAKFFGISGILEQLEEMIVDKSEDAPLSRNEFVRILLSTPSNCELRCQVIQETKPIYFHLKYAVRKGVNN</sequence>
<dbReference type="GO" id="GO:0005737">
    <property type="term" value="C:cytoplasm"/>
    <property type="evidence" value="ECO:0007669"/>
    <property type="project" value="TreeGrafter"/>
</dbReference>
<feature type="domain" description="Potassium channel tetramerisation-type BTB" evidence="1">
    <location>
        <begin position="12"/>
        <end position="67"/>
    </location>
</feature>
<dbReference type="AlphaFoldDB" id="A0A9X0D4M8"/>
<dbReference type="Gene3D" id="3.30.710.10">
    <property type="entry name" value="Potassium Channel Kv1.1, Chain A"/>
    <property type="match status" value="1"/>
</dbReference>
<evidence type="ECO:0000313" key="2">
    <source>
        <dbReference type="EMBL" id="KAJ7385558.1"/>
    </source>
</evidence>
<dbReference type="GO" id="GO:0051260">
    <property type="term" value="P:protein homooligomerization"/>
    <property type="evidence" value="ECO:0007669"/>
    <property type="project" value="InterPro"/>
</dbReference>